<feature type="signal peptide" evidence="2">
    <location>
        <begin position="1"/>
        <end position="23"/>
    </location>
</feature>
<organism evidence="5 6">
    <name type="scientific">Helianthus annuus</name>
    <name type="common">Common sunflower</name>
    <dbReference type="NCBI Taxonomy" id="4232"/>
    <lineage>
        <taxon>Eukaryota</taxon>
        <taxon>Viridiplantae</taxon>
        <taxon>Streptophyta</taxon>
        <taxon>Embryophyta</taxon>
        <taxon>Tracheophyta</taxon>
        <taxon>Spermatophyta</taxon>
        <taxon>Magnoliopsida</taxon>
        <taxon>eudicotyledons</taxon>
        <taxon>Gunneridae</taxon>
        <taxon>Pentapetalae</taxon>
        <taxon>asterids</taxon>
        <taxon>campanulids</taxon>
        <taxon>Asterales</taxon>
        <taxon>Asteraceae</taxon>
        <taxon>Asteroideae</taxon>
        <taxon>Heliantheae alliance</taxon>
        <taxon>Heliantheae</taxon>
        <taxon>Helianthus</taxon>
    </lineage>
</organism>
<dbReference type="InParanoid" id="A0A251TKC2"/>
<evidence type="ECO:0000256" key="2">
    <source>
        <dbReference type="SAM" id="SignalP"/>
    </source>
</evidence>
<reference evidence="4 6" key="1">
    <citation type="journal article" date="2017" name="Nature">
        <title>The sunflower genome provides insights into oil metabolism, flowering and Asterid evolution.</title>
        <authorList>
            <person name="Badouin H."/>
            <person name="Gouzy J."/>
            <person name="Grassa C.J."/>
            <person name="Murat F."/>
            <person name="Staton S.E."/>
            <person name="Cottret L."/>
            <person name="Lelandais-Briere C."/>
            <person name="Owens G.L."/>
            <person name="Carrere S."/>
            <person name="Mayjonade B."/>
            <person name="Legrand L."/>
            <person name="Gill N."/>
            <person name="Kane N.C."/>
            <person name="Bowers J.E."/>
            <person name="Hubner S."/>
            <person name="Bellec A."/>
            <person name="Berard A."/>
            <person name="Berges H."/>
            <person name="Blanchet N."/>
            <person name="Boniface M.C."/>
            <person name="Brunel D."/>
            <person name="Catrice O."/>
            <person name="Chaidir N."/>
            <person name="Claudel C."/>
            <person name="Donnadieu C."/>
            <person name="Faraut T."/>
            <person name="Fievet G."/>
            <person name="Helmstetter N."/>
            <person name="King M."/>
            <person name="Knapp S.J."/>
            <person name="Lai Z."/>
            <person name="Le Paslier M.C."/>
            <person name="Lippi Y."/>
            <person name="Lorenzon L."/>
            <person name="Mandel J.R."/>
            <person name="Marage G."/>
            <person name="Marchand G."/>
            <person name="Marquand E."/>
            <person name="Bret-Mestries E."/>
            <person name="Morien E."/>
            <person name="Nambeesan S."/>
            <person name="Nguyen T."/>
            <person name="Pegot-Espagnet P."/>
            <person name="Pouilly N."/>
            <person name="Raftis F."/>
            <person name="Sallet E."/>
            <person name="Schiex T."/>
            <person name="Thomas J."/>
            <person name="Vandecasteele C."/>
            <person name="Vares D."/>
            <person name="Vear F."/>
            <person name="Vautrin S."/>
            <person name="Crespi M."/>
            <person name="Mangin B."/>
            <person name="Burke J.M."/>
            <person name="Salse J."/>
            <person name="Munos S."/>
            <person name="Vincourt P."/>
            <person name="Rieseberg L.H."/>
            <person name="Langlade N.B."/>
        </authorList>
    </citation>
    <scope>NUCLEOTIDE SEQUENCE [LARGE SCALE GENOMIC DNA]</scope>
    <source>
        <strain evidence="6">cv. SF193</strain>
        <tissue evidence="4">Leaves</tissue>
    </source>
</reference>
<dbReference type="InterPro" id="IPR036378">
    <property type="entry name" value="FAS1_dom_sf"/>
</dbReference>
<dbReference type="SUPFAM" id="SSF82153">
    <property type="entry name" value="FAS1 domain"/>
    <property type="match status" value="1"/>
</dbReference>
<dbReference type="EMBL" id="MNCJ02000325">
    <property type="protein sequence ID" value="KAF5786620.1"/>
    <property type="molecule type" value="Genomic_DNA"/>
</dbReference>
<dbReference type="PROSITE" id="PS50213">
    <property type="entry name" value="FAS1"/>
    <property type="match status" value="1"/>
</dbReference>
<dbReference type="OMA" id="VHAPPHK"/>
<gene>
    <name evidence="5" type="ORF">HannXRQ_Chr10g0300271</name>
    <name evidence="4" type="ORF">HanXRQr2_Chr10g0443121</name>
</gene>
<dbReference type="Pfam" id="PF02469">
    <property type="entry name" value="Fasciclin"/>
    <property type="match status" value="1"/>
</dbReference>
<dbReference type="Gene3D" id="2.30.180.10">
    <property type="entry name" value="FAS1 domain"/>
    <property type="match status" value="1"/>
</dbReference>
<evidence type="ECO:0000259" key="3">
    <source>
        <dbReference type="PROSITE" id="PS50213"/>
    </source>
</evidence>
<dbReference type="InterPro" id="IPR000782">
    <property type="entry name" value="FAS1_domain"/>
</dbReference>
<keyword evidence="6" id="KW-1185">Reference proteome</keyword>
<evidence type="ECO:0000313" key="6">
    <source>
        <dbReference type="Proteomes" id="UP000215914"/>
    </source>
</evidence>
<feature type="domain" description="FAS1" evidence="3">
    <location>
        <begin position="33"/>
        <end position="166"/>
    </location>
</feature>
<dbReference type="PANTHER" id="PTHR33985">
    <property type="entry name" value="OS02G0491300 PROTEIN-RELATED"/>
    <property type="match status" value="1"/>
</dbReference>
<keyword evidence="2" id="KW-0732">Signal</keyword>
<dbReference type="EMBL" id="CM007899">
    <property type="protein sequence ID" value="OTG11577.1"/>
    <property type="molecule type" value="Genomic_DNA"/>
</dbReference>
<proteinExistence type="inferred from homology"/>
<feature type="chain" id="PRO_5012852160" evidence="2">
    <location>
        <begin position="24"/>
        <end position="546"/>
    </location>
</feature>
<sequence>MTSSMASSVSISTVLLLTTVINAVVVTAVPDREYHSMLAALRFRGYHLFANAITTTDLHYDIINGDNFTFFAPIDSALYALDMTLSAGDYTTVLRFHCVPHRLTLTDLRTLFYGSNSVTSLVPGHEIHVMNPLTLRSPIMIEGVDIAVPGLFYGAHVAVHGLEGVMDFRSLRDTINSSTVTANLTQNHASINVHGDLHAPSHEVVDPVAPTTVHGHSHAPPHRHKVLDSVAPATVHSDTHAPPHKHKVLDPVTSMAVHGVVHAPQHKHKVLNPVTPTALHGDVHAPPHKHKVLDTVTPTTVHSVVHAPPHKHKVLDPVTPTAVHGDLHAPPHKHKVLDTVTPTNVHGDVHAPPHKHKVLDSVTPTTTTVHGELHALPHKHKVLDPVTPTTVHGASPDVPQAHRISVAGAHEYHQPEIKSESVTQPVIRSESVTQPEIHFESTTQPKGEHMRPELISEKIHDVSLARRTIVSAVQEFTQVDDKMNDCSIEEDDDEQLNVATVRRGDLYARCSIEEDDDEQLNVATVRRGDLYARELYTSRNMICVAE</sequence>
<comment type="similarity">
    <text evidence="1">Belongs to the fasciclin-like AGP family.</text>
</comment>
<evidence type="ECO:0000313" key="5">
    <source>
        <dbReference type="EMBL" id="OTG11577.1"/>
    </source>
</evidence>
<dbReference type="STRING" id="4232.A0A251TKC2"/>
<evidence type="ECO:0000313" key="4">
    <source>
        <dbReference type="EMBL" id="KAF5786620.1"/>
    </source>
</evidence>
<dbReference type="InterPro" id="IPR052806">
    <property type="entry name" value="Fasciclin-like_AGP"/>
</dbReference>
<reference evidence="4" key="3">
    <citation type="submission" date="2020-06" db="EMBL/GenBank/DDBJ databases">
        <title>Helianthus annuus Genome sequencing and assembly Release 2.</title>
        <authorList>
            <person name="Gouzy J."/>
            <person name="Langlade N."/>
            <person name="Munos S."/>
        </authorList>
    </citation>
    <scope>NUCLEOTIDE SEQUENCE</scope>
    <source>
        <tissue evidence="4">Leaves</tissue>
    </source>
</reference>
<name>A0A251TKC2_HELAN</name>
<dbReference type="AlphaFoldDB" id="A0A251TKC2"/>
<dbReference type="PANTHER" id="PTHR33985:SF15">
    <property type="entry name" value="FASCICLIN-LIKE ARABINOGALACTAN PROTEIN 19"/>
    <property type="match status" value="1"/>
</dbReference>
<evidence type="ECO:0000256" key="1">
    <source>
        <dbReference type="ARBA" id="ARBA00007843"/>
    </source>
</evidence>
<protein>
    <submittedName>
        <fullName evidence="4 5">FAS1 domain-containing protein</fullName>
    </submittedName>
</protein>
<reference evidence="5" key="2">
    <citation type="submission" date="2017-02" db="EMBL/GenBank/DDBJ databases">
        <title>Sunflower complete genome.</title>
        <authorList>
            <person name="Langlade N."/>
            <person name="Munos S."/>
        </authorList>
    </citation>
    <scope>NUCLEOTIDE SEQUENCE [LARGE SCALE GENOMIC DNA]</scope>
    <source>
        <tissue evidence="5">Leaves</tissue>
    </source>
</reference>
<dbReference type="Proteomes" id="UP000215914">
    <property type="component" value="Chromosome 10"/>
</dbReference>
<dbReference type="Gramene" id="mRNA:HanXRQr2_Chr10g0443121">
    <property type="protein sequence ID" value="CDS:HanXRQr2_Chr10g0443121.1"/>
    <property type="gene ID" value="HanXRQr2_Chr10g0443121"/>
</dbReference>
<accession>A0A251TKC2</accession>